<dbReference type="EMBL" id="PZQS01000004">
    <property type="protein sequence ID" value="PVD31601.1"/>
    <property type="molecule type" value="Genomic_DNA"/>
</dbReference>
<sequence>MYLVVQFTNEKEIALIPSTWLDGDSCAKWPPYKNPDKINKAVKDKLLPESNWKSYPIEGLFGNSSYEKAWKWLKEETERNEMKPIQSQEPDLDMHVVKIEHGSDLALQPDTSDTIAFDPRQRQPSTTNVEYDCKEDTGFCMKQEDCSEEESDTFYQTQKRGKLTPSGTSDVLKSSPSPAEEEVKKKNGSFPSFSHITFDSSQQSTSTITPCVHSSIFPSTSWTTSSSISSNEAAVRKHFQDATEADIRVHLSKWLSTARDRDYGRRERNNKRHRVEKAINERGSAQESS</sequence>
<dbReference type="Proteomes" id="UP000245119">
    <property type="component" value="Linkage Group LG4"/>
</dbReference>
<protein>
    <submittedName>
        <fullName evidence="2">Uncharacterized protein</fullName>
    </submittedName>
</protein>
<comment type="caution">
    <text evidence="2">The sequence shown here is derived from an EMBL/GenBank/DDBJ whole genome shotgun (WGS) entry which is preliminary data.</text>
</comment>
<keyword evidence="3" id="KW-1185">Reference proteome</keyword>
<name>A0A2T7PDW2_POMCA</name>
<organism evidence="2 3">
    <name type="scientific">Pomacea canaliculata</name>
    <name type="common">Golden apple snail</name>
    <dbReference type="NCBI Taxonomy" id="400727"/>
    <lineage>
        <taxon>Eukaryota</taxon>
        <taxon>Metazoa</taxon>
        <taxon>Spiralia</taxon>
        <taxon>Lophotrochozoa</taxon>
        <taxon>Mollusca</taxon>
        <taxon>Gastropoda</taxon>
        <taxon>Caenogastropoda</taxon>
        <taxon>Architaenioglossa</taxon>
        <taxon>Ampullarioidea</taxon>
        <taxon>Ampullariidae</taxon>
        <taxon>Pomacea</taxon>
    </lineage>
</organism>
<feature type="compositionally biased region" description="Polar residues" evidence="1">
    <location>
        <begin position="165"/>
        <end position="177"/>
    </location>
</feature>
<reference evidence="2 3" key="1">
    <citation type="submission" date="2018-04" db="EMBL/GenBank/DDBJ databases">
        <title>The genome of golden apple snail Pomacea canaliculata provides insight into stress tolerance and invasive adaptation.</title>
        <authorList>
            <person name="Liu C."/>
            <person name="Liu B."/>
            <person name="Ren Y."/>
            <person name="Zhang Y."/>
            <person name="Wang H."/>
            <person name="Li S."/>
            <person name="Jiang F."/>
            <person name="Yin L."/>
            <person name="Zhang G."/>
            <person name="Qian W."/>
            <person name="Fan W."/>
        </authorList>
    </citation>
    <scope>NUCLEOTIDE SEQUENCE [LARGE SCALE GENOMIC DNA]</scope>
    <source>
        <strain evidence="2">SZHN2017</strain>
        <tissue evidence="2">Muscle</tissue>
    </source>
</reference>
<gene>
    <name evidence="2" type="ORF">C0Q70_07016</name>
</gene>
<feature type="region of interest" description="Disordered" evidence="1">
    <location>
        <begin position="151"/>
        <end position="190"/>
    </location>
</feature>
<proteinExistence type="predicted"/>
<dbReference type="PANTHER" id="PTHR34153">
    <property type="entry name" value="SI:CH211-262H13.3-RELATED-RELATED"/>
    <property type="match status" value="1"/>
</dbReference>
<dbReference type="PANTHER" id="PTHR34153:SF2">
    <property type="entry name" value="SI:CH211-262H13.3-RELATED"/>
    <property type="match status" value="1"/>
</dbReference>
<evidence type="ECO:0000256" key="1">
    <source>
        <dbReference type="SAM" id="MobiDB-lite"/>
    </source>
</evidence>
<evidence type="ECO:0000313" key="2">
    <source>
        <dbReference type="EMBL" id="PVD31601.1"/>
    </source>
</evidence>
<evidence type="ECO:0000313" key="3">
    <source>
        <dbReference type="Proteomes" id="UP000245119"/>
    </source>
</evidence>
<dbReference type="AlphaFoldDB" id="A0A2T7PDW2"/>
<accession>A0A2T7PDW2</accession>
<dbReference type="OrthoDB" id="6160812at2759"/>
<feature type="region of interest" description="Disordered" evidence="1">
    <location>
        <begin position="260"/>
        <end position="289"/>
    </location>
</feature>